<dbReference type="Proteomes" id="UP000006790">
    <property type="component" value="Chromosome 6"/>
</dbReference>
<dbReference type="AlphaFoldDB" id="G8JVE5"/>
<dbReference type="RefSeq" id="XP_003647441.1">
    <property type="nucleotide sequence ID" value="XM_003647393.1"/>
</dbReference>
<dbReference type="GO" id="GO:0005829">
    <property type="term" value="C:cytosol"/>
    <property type="evidence" value="ECO:0007669"/>
    <property type="project" value="TreeGrafter"/>
</dbReference>
<dbReference type="FunCoup" id="G8JVE5">
    <property type="interactions" value="127"/>
</dbReference>
<reference evidence="3" key="1">
    <citation type="journal article" date="2012" name="G3 (Bethesda)">
        <title>Pichia sorbitophila, an interspecies yeast hybrid reveals early steps of genome resolution following polyploidization.</title>
        <authorList>
            <person name="Leh Louis V."/>
            <person name="Despons L."/>
            <person name="Friedrich A."/>
            <person name="Martin T."/>
            <person name="Durrens P."/>
            <person name="Casaregola S."/>
            <person name="Neuveglise C."/>
            <person name="Fairhead C."/>
            <person name="Marck C."/>
            <person name="Cruz J.A."/>
            <person name="Straub M.L."/>
            <person name="Kugler V."/>
            <person name="Sacerdot C."/>
            <person name="Uzunov Z."/>
            <person name="Thierry A."/>
            <person name="Weiss S."/>
            <person name="Bleykasten C."/>
            <person name="De Montigny J."/>
            <person name="Jacques N."/>
            <person name="Jung P."/>
            <person name="Lemaire M."/>
            <person name="Mallet S."/>
            <person name="Morel G."/>
            <person name="Richard G.F."/>
            <person name="Sarkar A."/>
            <person name="Savel G."/>
            <person name="Schacherer J."/>
            <person name="Seret M.L."/>
            <person name="Talla E."/>
            <person name="Samson G."/>
            <person name="Jubin C."/>
            <person name="Poulain J."/>
            <person name="Vacherie B."/>
            <person name="Barbe V."/>
            <person name="Pelletier E."/>
            <person name="Sherman D.J."/>
            <person name="Westhof E."/>
            <person name="Weissenbach J."/>
            <person name="Baret P.V."/>
            <person name="Wincker P."/>
            <person name="Gaillardin C."/>
            <person name="Dujon B."/>
            <person name="Souciet J.L."/>
        </authorList>
    </citation>
    <scope>NUCLEOTIDE SEQUENCE [LARGE SCALE GENOMIC DNA]</scope>
    <source>
        <strain evidence="3">CBS 270.75 / DBVPG 7215 / KCTC 17166 / NRRL Y-17582</strain>
    </source>
</reference>
<dbReference type="EMBL" id="CP002502">
    <property type="protein sequence ID" value="AET40624.1"/>
    <property type="molecule type" value="Genomic_DNA"/>
</dbReference>
<feature type="domain" description="Tetrapyrrole biosynthesis uroporphyrinogen III synthase" evidence="1">
    <location>
        <begin position="15"/>
        <end position="246"/>
    </location>
</feature>
<organism evidence="2 3">
    <name type="scientific">Eremothecium cymbalariae (strain CBS 270.75 / DBVPG 7215 / KCTC 17166 / NRRL Y-17582)</name>
    <name type="common">Yeast</name>
    <dbReference type="NCBI Taxonomy" id="931890"/>
    <lineage>
        <taxon>Eukaryota</taxon>
        <taxon>Fungi</taxon>
        <taxon>Dikarya</taxon>
        <taxon>Ascomycota</taxon>
        <taxon>Saccharomycotina</taxon>
        <taxon>Saccharomycetes</taxon>
        <taxon>Saccharomycetales</taxon>
        <taxon>Saccharomycetaceae</taxon>
        <taxon>Eremothecium</taxon>
    </lineage>
</organism>
<dbReference type="UniPathway" id="UPA00251">
    <property type="reaction ID" value="UER00320"/>
</dbReference>
<dbReference type="InParanoid" id="G8JVE5"/>
<dbReference type="OrthoDB" id="5595751at2759"/>
<dbReference type="InterPro" id="IPR003754">
    <property type="entry name" value="4pyrrol_synth_uPrphyn_synth"/>
</dbReference>
<dbReference type="HOGENOM" id="CLU_051874_0_1_1"/>
<keyword evidence="3" id="KW-1185">Reference proteome</keyword>
<dbReference type="GO" id="GO:0006782">
    <property type="term" value="P:protoporphyrinogen IX biosynthetic process"/>
    <property type="evidence" value="ECO:0007669"/>
    <property type="project" value="UniProtKB-UniPathway"/>
</dbReference>
<evidence type="ECO:0000313" key="2">
    <source>
        <dbReference type="EMBL" id="AET40624.1"/>
    </source>
</evidence>
<dbReference type="PANTHER" id="PTHR12390:SF0">
    <property type="entry name" value="UROPORPHYRINOGEN-III SYNTHASE"/>
    <property type="match status" value="1"/>
</dbReference>
<dbReference type="InterPro" id="IPR036108">
    <property type="entry name" value="4pyrrol_syn_uPrphyn_synt_sf"/>
</dbReference>
<dbReference type="PANTHER" id="PTHR12390">
    <property type="entry name" value="UROPORPHYRINOGEN III SYNTHASE"/>
    <property type="match status" value="1"/>
</dbReference>
<dbReference type="KEGG" id="erc:Ecym_6242"/>
<dbReference type="Pfam" id="PF02602">
    <property type="entry name" value="HEM4"/>
    <property type="match status" value="1"/>
</dbReference>
<dbReference type="CDD" id="cd06578">
    <property type="entry name" value="HemD"/>
    <property type="match status" value="1"/>
</dbReference>
<protein>
    <recommendedName>
        <fullName evidence="1">Tetrapyrrole biosynthesis uroporphyrinogen III synthase domain-containing protein</fullName>
    </recommendedName>
</protein>
<dbReference type="Gene3D" id="3.40.50.10090">
    <property type="match status" value="2"/>
</dbReference>
<dbReference type="InterPro" id="IPR039793">
    <property type="entry name" value="UROS/Hem4"/>
</dbReference>
<dbReference type="GeneID" id="11471061"/>
<name>G8JVE5_ERECY</name>
<dbReference type="SUPFAM" id="SSF69618">
    <property type="entry name" value="HemD-like"/>
    <property type="match status" value="1"/>
</dbReference>
<dbReference type="GO" id="GO:0004852">
    <property type="term" value="F:uroporphyrinogen-III synthase activity"/>
    <property type="evidence" value="ECO:0007669"/>
    <property type="project" value="EnsemblFungi"/>
</dbReference>
<sequence>MKEIVFLKNKTIPEDKYQEQFESKGFNTHFVPLIQHTHLPNQALELFKNKEYLSDLKHIIVTSQRTVECLYEEVIPSLSSDEKSKLFNKTVYVVGPATQEFMTRCGFKYVRGGSETGNGNLLADFIIKELLVDKTPTNWNPLLFLVGEIRKDTITKKLTSAGLNVQEVVTYKTQPLEDNYERFKQVITDSSWVVIFSSQGTKEIVQYVKDRRIKIASIGPSTAKYLLDSGLEPEVVSKNPDPVSLYESIMPNLHKS</sequence>
<evidence type="ECO:0000313" key="3">
    <source>
        <dbReference type="Proteomes" id="UP000006790"/>
    </source>
</evidence>
<dbReference type="OMA" id="IHGADTG"/>
<gene>
    <name evidence="2" type="ordered locus">Ecym_6242</name>
</gene>
<proteinExistence type="predicted"/>
<dbReference type="GO" id="GO:0006780">
    <property type="term" value="P:uroporphyrinogen III biosynthetic process"/>
    <property type="evidence" value="ECO:0007669"/>
    <property type="project" value="InterPro"/>
</dbReference>
<evidence type="ECO:0000259" key="1">
    <source>
        <dbReference type="Pfam" id="PF02602"/>
    </source>
</evidence>
<dbReference type="eggNOG" id="KOG4132">
    <property type="taxonomic scope" value="Eukaryota"/>
</dbReference>
<dbReference type="STRING" id="931890.G8JVE5"/>
<accession>G8JVE5</accession>